<dbReference type="InterPro" id="IPR036388">
    <property type="entry name" value="WH-like_DNA-bd_sf"/>
</dbReference>
<evidence type="ECO:0000256" key="2">
    <source>
        <dbReference type="ARBA" id="ARBA00023125"/>
    </source>
</evidence>
<keyword evidence="2" id="KW-0238">DNA-binding</keyword>
<sequence>MRLAPLSEDTRREMIVRSVRDLIVSGAVAPGARLTETQLAAQLGVSRGPLREAIRDLVESGLVVSLPYKGLFVRAFTRRDLEELYSFRTTLEKMAFCECWHRRDTAACAELVARHEALSRAAEEERGAEVIELELALHSWCYELADHRLLSNAWQRLRPNLHFYFALHHRLGPGASLRREIHETYLACALGDDLDAMLTHVEAHMRQGLERTLGTVSPAEADGAKAGRAGPGSATTQETKGR</sequence>
<dbReference type="InterPro" id="IPR008920">
    <property type="entry name" value="TF_FadR/GntR_C"/>
</dbReference>
<dbReference type="InterPro" id="IPR011711">
    <property type="entry name" value="GntR_C"/>
</dbReference>
<keyword evidence="7" id="KW-1185">Reference proteome</keyword>
<accession>A0A921NX84</accession>
<gene>
    <name evidence="6" type="ORF">PMES_00818</name>
</gene>
<evidence type="ECO:0000313" key="7">
    <source>
        <dbReference type="Proteomes" id="UP000698242"/>
    </source>
</evidence>
<dbReference type="EC" id="3.6.1.27" evidence="6"/>
<dbReference type="CDD" id="cd07377">
    <property type="entry name" value="WHTH_GntR"/>
    <property type="match status" value="1"/>
</dbReference>
<dbReference type="Pfam" id="PF00392">
    <property type="entry name" value="GntR"/>
    <property type="match status" value="1"/>
</dbReference>
<evidence type="ECO:0000256" key="4">
    <source>
        <dbReference type="SAM" id="MobiDB-lite"/>
    </source>
</evidence>
<dbReference type="SUPFAM" id="SSF48008">
    <property type="entry name" value="GntR ligand-binding domain-like"/>
    <property type="match status" value="1"/>
</dbReference>
<protein>
    <submittedName>
        <fullName evidence="6">Undecaprenyl-diphosphatase</fullName>
        <ecNumber evidence="6">3.6.1.27</ecNumber>
    </submittedName>
</protein>
<keyword evidence="3" id="KW-0804">Transcription</keyword>
<feature type="domain" description="HTH gntR-type" evidence="5">
    <location>
        <begin position="9"/>
        <end position="76"/>
    </location>
</feature>
<dbReference type="InterPro" id="IPR036390">
    <property type="entry name" value="WH_DNA-bd_sf"/>
</dbReference>
<dbReference type="SUPFAM" id="SSF46785">
    <property type="entry name" value="Winged helix' DNA-binding domain"/>
    <property type="match status" value="1"/>
</dbReference>
<name>A0A921NX84_9RHOB</name>
<feature type="compositionally biased region" description="Polar residues" evidence="4">
    <location>
        <begin position="233"/>
        <end position="242"/>
    </location>
</feature>
<dbReference type="AlphaFoldDB" id="A0A921NX84"/>
<reference evidence="6" key="1">
    <citation type="submission" date="2013-03" db="EMBL/GenBank/DDBJ databases">
        <title>Genome Sequence of the Profundibacterium mesophilum strain KAUST100406-0324T from Red Sea, a novel genus in the family Rhodobacteraceae.</title>
        <authorList>
            <person name="Essack M."/>
            <person name="Alam I."/>
            <person name="Lafi F."/>
            <person name="Alawi W."/>
            <person name="Kamanu F."/>
            <person name="Al-Suwailem A."/>
            <person name="Lee O.O."/>
            <person name="Xu Y."/>
            <person name="Bajic V."/>
            <person name="Qian P.-Y."/>
            <person name="Archer J."/>
        </authorList>
    </citation>
    <scope>NUCLEOTIDE SEQUENCE</scope>
    <source>
        <strain evidence="6">KAUST100406-0324</strain>
    </source>
</reference>
<evidence type="ECO:0000256" key="3">
    <source>
        <dbReference type="ARBA" id="ARBA00023163"/>
    </source>
</evidence>
<organism evidence="6 7">
    <name type="scientific">Profundibacterium mesophilum KAUST100406-0324</name>
    <dbReference type="NCBI Taxonomy" id="1037889"/>
    <lineage>
        <taxon>Bacteria</taxon>
        <taxon>Pseudomonadati</taxon>
        <taxon>Pseudomonadota</taxon>
        <taxon>Alphaproteobacteria</taxon>
        <taxon>Rhodobacterales</taxon>
        <taxon>Roseobacteraceae</taxon>
        <taxon>Profundibacterium</taxon>
    </lineage>
</organism>
<dbReference type="EMBL" id="APKE01000010">
    <property type="protein sequence ID" value="KAF0677021.1"/>
    <property type="molecule type" value="Genomic_DNA"/>
</dbReference>
<evidence type="ECO:0000256" key="1">
    <source>
        <dbReference type="ARBA" id="ARBA00023015"/>
    </source>
</evidence>
<feature type="region of interest" description="Disordered" evidence="4">
    <location>
        <begin position="219"/>
        <end position="242"/>
    </location>
</feature>
<keyword evidence="1" id="KW-0805">Transcription regulation</keyword>
<dbReference type="GO" id="GO:0003700">
    <property type="term" value="F:DNA-binding transcription factor activity"/>
    <property type="evidence" value="ECO:0007669"/>
    <property type="project" value="InterPro"/>
</dbReference>
<dbReference type="PANTHER" id="PTHR43537">
    <property type="entry name" value="TRANSCRIPTIONAL REGULATOR, GNTR FAMILY"/>
    <property type="match status" value="1"/>
</dbReference>
<dbReference type="PRINTS" id="PR00035">
    <property type="entry name" value="HTHGNTR"/>
</dbReference>
<evidence type="ECO:0000259" key="5">
    <source>
        <dbReference type="PROSITE" id="PS50949"/>
    </source>
</evidence>
<dbReference type="RefSeq" id="WP_159964231.1">
    <property type="nucleotide sequence ID" value="NZ_APKE01000010.1"/>
</dbReference>
<proteinExistence type="predicted"/>
<dbReference type="OrthoDB" id="7834120at2"/>
<dbReference type="PROSITE" id="PS50949">
    <property type="entry name" value="HTH_GNTR"/>
    <property type="match status" value="1"/>
</dbReference>
<keyword evidence="6" id="KW-0378">Hydrolase</keyword>
<dbReference type="Gene3D" id="1.10.10.10">
    <property type="entry name" value="Winged helix-like DNA-binding domain superfamily/Winged helix DNA-binding domain"/>
    <property type="match status" value="1"/>
</dbReference>
<evidence type="ECO:0000313" key="6">
    <source>
        <dbReference type="EMBL" id="KAF0677021.1"/>
    </source>
</evidence>
<dbReference type="Gene3D" id="1.20.120.530">
    <property type="entry name" value="GntR ligand-binding domain-like"/>
    <property type="match status" value="1"/>
</dbReference>
<dbReference type="Proteomes" id="UP000698242">
    <property type="component" value="Unassembled WGS sequence"/>
</dbReference>
<dbReference type="GO" id="GO:0050380">
    <property type="term" value="F:undecaprenyl-diphosphatase activity"/>
    <property type="evidence" value="ECO:0007669"/>
    <property type="project" value="UniProtKB-EC"/>
</dbReference>
<dbReference type="PANTHER" id="PTHR43537:SF45">
    <property type="entry name" value="GNTR FAMILY REGULATORY PROTEIN"/>
    <property type="match status" value="1"/>
</dbReference>
<comment type="caution">
    <text evidence="6">The sequence shown here is derived from an EMBL/GenBank/DDBJ whole genome shotgun (WGS) entry which is preliminary data.</text>
</comment>
<dbReference type="Pfam" id="PF07729">
    <property type="entry name" value="FCD"/>
    <property type="match status" value="1"/>
</dbReference>
<dbReference type="GO" id="GO:0003677">
    <property type="term" value="F:DNA binding"/>
    <property type="evidence" value="ECO:0007669"/>
    <property type="project" value="UniProtKB-KW"/>
</dbReference>
<dbReference type="SMART" id="SM00345">
    <property type="entry name" value="HTH_GNTR"/>
    <property type="match status" value="1"/>
</dbReference>
<dbReference type="InterPro" id="IPR000524">
    <property type="entry name" value="Tscrpt_reg_HTH_GntR"/>
</dbReference>